<keyword evidence="4 7" id="KW-0456">Lyase</keyword>
<dbReference type="PANTHER" id="PTHR43525">
    <property type="entry name" value="PROTEIN MALY"/>
    <property type="match status" value="1"/>
</dbReference>
<dbReference type="InterPro" id="IPR004839">
    <property type="entry name" value="Aminotransferase_I/II_large"/>
</dbReference>
<comment type="caution">
    <text evidence="7">The sequence shown here is derived from an EMBL/GenBank/DDBJ whole genome shotgun (WGS) entry which is preliminary data.</text>
</comment>
<sequence length="387" mass="41536">MSSSLYDDLSLSALRERQSEKWRAFPPDVLPVWVAEMDYPLAPPIREVLHSFVDRGDTGYPWVGELPSAFASFALARYGVAVDPSRAYVVSDIMRGIQVALEVLTPPDSGVAFLTPAYPPFFESVPYVGRRVVSVPLVFAASGRPSVDLDRLASALARPDVSAFLLCNPHNPTGRMFTAGELSAMAEIAERSDVVVLSDEVHAPLTYGAARHVPFWSLSSDVARRSVTFVSASKAWNVPGLKCAMALAGSPEVSKALQTLPAEILVGSSVLGIAANIAAFRSGLPWLTETLDYLAVNRTLLQSLLAEKLPSVRYALPDATYLAWLDCRDLGLGPDPAAAFLERGRVAAVGGHHFGVEEGTGFVRFNFATSKAILTEAVARMASAVES</sequence>
<dbReference type="PANTHER" id="PTHR43525:SF2">
    <property type="entry name" value="CYSTATHIONINE BETA-LYASE-RELATED"/>
    <property type="match status" value="1"/>
</dbReference>
<accession>A0ABV7Y9F4</accession>
<keyword evidence="8" id="KW-1185">Reference proteome</keyword>
<proteinExistence type="inferred from homology"/>
<dbReference type="GO" id="GO:0047804">
    <property type="term" value="F:cysteine-S-conjugate beta-lyase activity"/>
    <property type="evidence" value="ECO:0007669"/>
    <property type="project" value="UniProtKB-EC"/>
</dbReference>
<dbReference type="InterPro" id="IPR015422">
    <property type="entry name" value="PyrdxlP-dep_Trfase_small"/>
</dbReference>
<evidence type="ECO:0000313" key="7">
    <source>
        <dbReference type="EMBL" id="MFC3760290.1"/>
    </source>
</evidence>
<feature type="domain" description="Aminotransferase class I/classII large" evidence="6">
    <location>
        <begin position="65"/>
        <end position="380"/>
    </location>
</feature>
<evidence type="ECO:0000313" key="8">
    <source>
        <dbReference type="Proteomes" id="UP001595699"/>
    </source>
</evidence>
<name>A0ABV7Y9F4_9ACTN</name>
<dbReference type="EC" id="4.4.1.13" evidence="2"/>
<comment type="similarity">
    <text evidence="5">Belongs to the class-II pyridoxal-phosphate-dependent aminotransferase family. MalY/PatB cystathionine beta-lyase subfamily.</text>
</comment>
<dbReference type="RefSeq" id="WP_205122650.1">
    <property type="nucleotide sequence ID" value="NZ_JAFBCM010000001.1"/>
</dbReference>
<dbReference type="SUPFAM" id="SSF53383">
    <property type="entry name" value="PLP-dependent transferases"/>
    <property type="match status" value="1"/>
</dbReference>
<dbReference type="InterPro" id="IPR051798">
    <property type="entry name" value="Class-II_PLP-Dep_Aminotrans"/>
</dbReference>
<dbReference type="InterPro" id="IPR015421">
    <property type="entry name" value="PyrdxlP-dep_Trfase_major"/>
</dbReference>
<evidence type="ECO:0000256" key="1">
    <source>
        <dbReference type="ARBA" id="ARBA00001933"/>
    </source>
</evidence>
<organism evidence="7 8">
    <name type="scientific">Tenggerimyces flavus</name>
    <dbReference type="NCBI Taxonomy" id="1708749"/>
    <lineage>
        <taxon>Bacteria</taxon>
        <taxon>Bacillati</taxon>
        <taxon>Actinomycetota</taxon>
        <taxon>Actinomycetes</taxon>
        <taxon>Propionibacteriales</taxon>
        <taxon>Nocardioidaceae</taxon>
        <taxon>Tenggerimyces</taxon>
    </lineage>
</organism>
<comment type="cofactor">
    <cofactor evidence="1">
        <name>pyridoxal 5'-phosphate</name>
        <dbReference type="ChEBI" id="CHEBI:597326"/>
    </cofactor>
</comment>
<dbReference type="Gene3D" id="3.40.640.10">
    <property type="entry name" value="Type I PLP-dependent aspartate aminotransferase-like (Major domain)"/>
    <property type="match status" value="1"/>
</dbReference>
<dbReference type="Pfam" id="PF00155">
    <property type="entry name" value="Aminotran_1_2"/>
    <property type="match status" value="1"/>
</dbReference>
<gene>
    <name evidence="7" type="ORF">ACFOUW_05535</name>
</gene>
<protein>
    <recommendedName>
        <fullName evidence="2">cysteine-S-conjugate beta-lyase</fullName>
        <ecNumber evidence="2">4.4.1.13</ecNumber>
    </recommendedName>
</protein>
<evidence type="ECO:0000256" key="3">
    <source>
        <dbReference type="ARBA" id="ARBA00022898"/>
    </source>
</evidence>
<evidence type="ECO:0000256" key="4">
    <source>
        <dbReference type="ARBA" id="ARBA00023239"/>
    </source>
</evidence>
<dbReference type="InterPro" id="IPR015424">
    <property type="entry name" value="PyrdxlP-dep_Trfase"/>
</dbReference>
<evidence type="ECO:0000256" key="5">
    <source>
        <dbReference type="ARBA" id="ARBA00037974"/>
    </source>
</evidence>
<reference evidence="8" key="1">
    <citation type="journal article" date="2019" name="Int. J. Syst. Evol. Microbiol.">
        <title>The Global Catalogue of Microorganisms (GCM) 10K type strain sequencing project: providing services to taxonomists for standard genome sequencing and annotation.</title>
        <authorList>
            <consortium name="The Broad Institute Genomics Platform"/>
            <consortium name="The Broad Institute Genome Sequencing Center for Infectious Disease"/>
            <person name="Wu L."/>
            <person name="Ma J."/>
        </authorList>
    </citation>
    <scope>NUCLEOTIDE SEQUENCE [LARGE SCALE GENOMIC DNA]</scope>
    <source>
        <strain evidence="8">CGMCC 4.7241</strain>
    </source>
</reference>
<dbReference type="Gene3D" id="3.90.1150.10">
    <property type="entry name" value="Aspartate Aminotransferase, domain 1"/>
    <property type="match status" value="1"/>
</dbReference>
<keyword evidence="3" id="KW-0663">Pyridoxal phosphate</keyword>
<dbReference type="CDD" id="cd00609">
    <property type="entry name" value="AAT_like"/>
    <property type="match status" value="1"/>
</dbReference>
<dbReference type="EMBL" id="JBHRZH010000005">
    <property type="protein sequence ID" value="MFC3760290.1"/>
    <property type="molecule type" value="Genomic_DNA"/>
</dbReference>
<evidence type="ECO:0000256" key="2">
    <source>
        <dbReference type="ARBA" id="ARBA00012224"/>
    </source>
</evidence>
<dbReference type="Proteomes" id="UP001595699">
    <property type="component" value="Unassembled WGS sequence"/>
</dbReference>
<evidence type="ECO:0000259" key="6">
    <source>
        <dbReference type="Pfam" id="PF00155"/>
    </source>
</evidence>